<sequence>DVINNAYDKLLPNESKVPMAAPQFLCQYSNISECLPIEWQDRFTLTLWNPTIHPVTHHARVPVTKEYWIRDPMGSIIPAEYIPIPDTTKNISGRKSSAQNQYIFTILLPALGFSTYYFEVKSFPGSSSLPEFQASGAYVFRPLTSKTQPVSTTRTIQEVSLFQGAPTVEAEWTVGPIPIDDDVDKEIVIRYDTNIESASQYYTDANGRQVLE</sequence>
<dbReference type="Pfam" id="PF21260">
    <property type="entry name" value="Laman-like_dom"/>
    <property type="match status" value="1"/>
</dbReference>
<feature type="domain" description="Glycosyl hydrolase family 38 C-terminal" evidence="1">
    <location>
        <begin position="154"/>
        <end position="212"/>
    </location>
</feature>
<dbReference type="Gene3D" id="2.70.98.30">
    <property type="entry name" value="Golgi alpha-mannosidase II, domain 4"/>
    <property type="match status" value="1"/>
</dbReference>
<protein>
    <submittedName>
        <fullName evidence="3">Uncharacterized protein</fullName>
    </submittedName>
</protein>
<accession>A0A816MWV2</accession>
<reference evidence="3" key="1">
    <citation type="submission" date="2021-02" db="EMBL/GenBank/DDBJ databases">
        <authorList>
            <person name="Nowell W R."/>
        </authorList>
    </citation>
    <scope>NUCLEOTIDE SEQUENCE</scope>
</reference>
<dbReference type="SUPFAM" id="SSF74650">
    <property type="entry name" value="Galactose mutarotase-like"/>
    <property type="match status" value="1"/>
</dbReference>
<organism evidence="3 4">
    <name type="scientific">Rotaria magnacalcarata</name>
    <dbReference type="NCBI Taxonomy" id="392030"/>
    <lineage>
        <taxon>Eukaryota</taxon>
        <taxon>Metazoa</taxon>
        <taxon>Spiralia</taxon>
        <taxon>Gnathifera</taxon>
        <taxon>Rotifera</taxon>
        <taxon>Eurotatoria</taxon>
        <taxon>Bdelloidea</taxon>
        <taxon>Philodinida</taxon>
        <taxon>Philodinidae</taxon>
        <taxon>Rotaria</taxon>
    </lineage>
</organism>
<feature type="domain" description="Lysosomal alpha-mannosidase-like central" evidence="2">
    <location>
        <begin position="77"/>
        <end position="117"/>
    </location>
</feature>
<dbReference type="InterPro" id="IPR011013">
    <property type="entry name" value="Gal_mutarotase_sf_dom"/>
</dbReference>
<dbReference type="GO" id="GO:0004559">
    <property type="term" value="F:alpha-mannosidase activity"/>
    <property type="evidence" value="ECO:0007669"/>
    <property type="project" value="InterPro"/>
</dbReference>
<dbReference type="InterPro" id="IPR050843">
    <property type="entry name" value="Glycosyl_Hydrlase_38"/>
</dbReference>
<dbReference type="Pfam" id="PF07748">
    <property type="entry name" value="Glyco_hydro_38C"/>
    <property type="match status" value="1"/>
</dbReference>
<dbReference type="GO" id="GO:0006013">
    <property type="term" value="P:mannose metabolic process"/>
    <property type="evidence" value="ECO:0007669"/>
    <property type="project" value="InterPro"/>
</dbReference>
<dbReference type="GO" id="GO:0005764">
    <property type="term" value="C:lysosome"/>
    <property type="evidence" value="ECO:0007669"/>
    <property type="project" value="TreeGrafter"/>
</dbReference>
<dbReference type="AlphaFoldDB" id="A0A816MWV2"/>
<dbReference type="Proteomes" id="UP000663856">
    <property type="component" value="Unassembled WGS sequence"/>
</dbReference>
<comment type="caution">
    <text evidence="3">The sequence shown here is derived from an EMBL/GenBank/DDBJ whole genome shotgun (WGS) entry which is preliminary data.</text>
</comment>
<evidence type="ECO:0000259" key="1">
    <source>
        <dbReference type="Pfam" id="PF07748"/>
    </source>
</evidence>
<gene>
    <name evidence="3" type="ORF">WKI299_LOCUS5840</name>
</gene>
<dbReference type="GO" id="GO:0030246">
    <property type="term" value="F:carbohydrate binding"/>
    <property type="evidence" value="ECO:0007669"/>
    <property type="project" value="InterPro"/>
</dbReference>
<name>A0A816MWV2_9BILA</name>
<dbReference type="PANTHER" id="PTHR11607:SF3">
    <property type="entry name" value="LYSOSOMAL ALPHA-MANNOSIDASE"/>
    <property type="match status" value="1"/>
</dbReference>
<dbReference type="EMBL" id="CAJNRF010001674">
    <property type="protein sequence ID" value="CAF2021767.1"/>
    <property type="molecule type" value="Genomic_DNA"/>
</dbReference>
<proteinExistence type="predicted"/>
<dbReference type="Gene3D" id="2.60.40.1180">
    <property type="entry name" value="Golgi alpha-mannosidase II"/>
    <property type="match status" value="1"/>
</dbReference>
<evidence type="ECO:0000259" key="2">
    <source>
        <dbReference type="Pfam" id="PF21260"/>
    </source>
</evidence>
<feature type="non-terminal residue" evidence="3">
    <location>
        <position position="1"/>
    </location>
</feature>
<evidence type="ECO:0000313" key="3">
    <source>
        <dbReference type="EMBL" id="CAF2021767.1"/>
    </source>
</evidence>
<dbReference type="InterPro" id="IPR013780">
    <property type="entry name" value="Glyco_hydro_b"/>
</dbReference>
<dbReference type="InterPro" id="IPR011682">
    <property type="entry name" value="Glyco_hydro_38_C"/>
</dbReference>
<dbReference type="PANTHER" id="PTHR11607">
    <property type="entry name" value="ALPHA-MANNOSIDASE"/>
    <property type="match status" value="1"/>
</dbReference>
<evidence type="ECO:0000313" key="4">
    <source>
        <dbReference type="Proteomes" id="UP000663856"/>
    </source>
</evidence>
<dbReference type="InterPro" id="IPR048534">
    <property type="entry name" value="Man2a1-like_dom"/>
</dbReference>